<proteinExistence type="predicted"/>
<organism evidence="4 5">
    <name type="scientific">Marinomonas hwangdonensis</name>
    <dbReference type="NCBI Taxonomy" id="1053647"/>
    <lineage>
        <taxon>Bacteria</taxon>
        <taxon>Pseudomonadati</taxon>
        <taxon>Pseudomonadota</taxon>
        <taxon>Gammaproteobacteria</taxon>
        <taxon>Oceanospirillales</taxon>
        <taxon>Oceanospirillaceae</taxon>
        <taxon>Marinomonas</taxon>
    </lineage>
</organism>
<dbReference type="SUPFAM" id="SSF55073">
    <property type="entry name" value="Nucleotide cyclase"/>
    <property type="match status" value="1"/>
</dbReference>
<keyword evidence="5" id="KW-1185">Reference proteome</keyword>
<dbReference type="InterPro" id="IPR050706">
    <property type="entry name" value="Cyclic-di-GMP_PDE-like"/>
</dbReference>
<sequence length="767" mass="86522">MSIDFLKKYFFGDVQSSSDVSSVAFQQSALRILLALTLCIFLVSEVHFLFTAGDYSFLAINSVYLAALIGLLYLSRRYEKATAILFLFTLVTASILLLTLSNEFHAEKYALISLYSLPLITRLLFTFKASIVAMVANLYPFYLITNNSWMGSAEFLDSANLLTSADALAGASIAPSFYFQMLTFVTLNIGLPLAVSRIIQTLESHAIKMKDLNQKLNSHYAMYEEFFENTGTPSLLCDQRGKVLKANQLCRHLLTGGIKKSLAHSNITDWLTPAGENSRFAWQSDMAECTLKSDSQTHINIRRASLTEHGHLVIHLENTTELKAIQQELESTQETNSRLAHFDVLTRLPNHRHFCQQVNQRLAEHDKHVTGAMFIIRISQFKLLNKQYGKDNANKVILSFAKTLTHKLSDQAVVGRLRGVKFSCFIPLSQTYLIQKNLSELIKSILPKQITVEGNKLNMEYQVGIAYYHTDGKNAEALLERCEMALEYSNSVERFSFYNNNLENKLIEEHTLGLSLSSAIKNKHITIWLQPQVNASGDICSFEALARWQHNGQYIPPPQFISIAENLGLLPLLAENLVRALVETLTDWQKEHIHTPIAFNLAGQELMNDGFFAFLMALVTDKPWLKDRLELEITETSPVMTHPLVHKRLRSLSQYGYSIAIDDFGTGQASLGQLVDIPANILKIDRRFVFPLPHDQRHVDIVKSTIQLAKSLDMKVIAEGIETKEQATLLIAMGCNTLQGYYYGKPSPMTDWTSHSNAKAKTLRMVY</sequence>
<dbReference type="InterPro" id="IPR035919">
    <property type="entry name" value="EAL_sf"/>
</dbReference>
<evidence type="ECO:0000313" key="4">
    <source>
        <dbReference type="EMBL" id="RNF51077.1"/>
    </source>
</evidence>
<dbReference type="AlphaFoldDB" id="A0A3M8Q4N4"/>
<dbReference type="CDD" id="cd01948">
    <property type="entry name" value="EAL"/>
    <property type="match status" value="1"/>
</dbReference>
<keyword evidence="1" id="KW-0472">Membrane</keyword>
<feature type="transmembrane region" description="Helical" evidence="1">
    <location>
        <begin position="56"/>
        <end position="74"/>
    </location>
</feature>
<dbReference type="InterPro" id="IPR043128">
    <property type="entry name" value="Rev_trsase/Diguanyl_cyclase"/>
</dbReference>
<feature type="domain" description="EAL" evidence="2">
    <location>
        <begin position="509"/>
        <end position="760"/>
    </location>
</feature>
<dbReference type="NCBIfam" id="TIGR00254">
    <property type="entry name" value="GGDEF"/>
    <property type="match status" value="1"/>
</dbReference>
<dbReference type="Pfam" id="PF00563">
    <property type="entry name" value="EAL"/>
    <property type="match status" value="1"/>
</dbReference>
<dbReference type="InterPro" id="IPR029787">
    <property type="entry name" value="Nucleotide_cyclase"/>
</dbReference>
<dbReference type="PANTHER" id="PTHR33121">
    <property type="entry name" value="CYCLIC DI-GMP PHOSPHODIESTERASE PDEF"/>
    <property type="match status" value="1"/>
</dbReference>
<dbReference type="Gene3D" id="3.30.70.270">
    <property type="match status" value="1"/>
</dbReference>
<dbReference type="InterPro" id="IPR000160">
    <property type="entry name" value="GGDEF_dom"/>
</dbReference>
<dbReference type="OrthoDB" id="6324269at2"/>
<accession>A0A3M8Q4N4</accession>
<dbReference type="SMART" id="SM00267">
    <property type="entry name" value="GGDEF"/>
    <property type="match status" value="1"/>
</dbReference>
<dbReference type="CDD" id="cd01949">
    <property type="entry name" value="GGDEF"/>
    <property type="match status" value="1"/>
</dbReference>
<dbReference type="PROSITE" id="PS50887">
    <property type="entry name" value="GGDEF"/>
    <property type="match status" value="1"/>
</dbReference>
<dbReference type="SUPFAM" id="SSF141868">
    <property type="entry name" value="EAL domain-like"/>
    <property type="match status" value="1"/>
</dbReference>
<name>A0A3M8Q4N4_9GAMM</name>
<feature type="transmembrane region" description="Helical" evidence="1">
    <location>
        <begin position="120"/>
        <end position="142"/>
    </location>
</feature>
<reference evidence="4 5" key="1">
    <citation type="journal article" date="2012" name="Int. J. Syst. Evol. Microbiol.">
        <title>Marinomonas hwangdonensis sp. nov., isolated from seawater.</title>
        <authorList>
            <person name="Jung Y.T."/>
            <person name="Oh T.K."/>
            <person name="Yoon J.H."/>
        </authorList>
    </citation>
    <scope>NUCLEOTIDE SEQUENCE [LARGE SCALE GENOMIC DNA]</scope>
    <source>
        <strain evidence="4 5">HDW-15</strain>
    </source>
</reference>
<evidence type="ECO:0000313" key="5">
    <source>
        <dbReference type="Proteomes" id="UP000280507"/>
    </source>
</evidence>
<dbReference type="RefSeq" id="WP_123095590.1">
    <property type="nucleotide sequence ID" value="NZ_RIZG01000004.1"/>
</dbReference>
<dbReference type="SMART" id="SM00052">
    <property type="entry name" value="EAL"/>
    <property type="match status" value="1"/>
</dbReference>
<comment type="caution">
    <text evidence="4">The sequence shown here is derived from an EMBL/GenBank/DDBJ whole genome shotgun (WGS) entry which is preliminary data.</text>
</comment>
<dbReference type="PROSITE" id="PS50883">
    <property type="entry name" value="EAL"/>
    <property type="match status" value="1"/>
</dbReference>
<dbReference type="Proteomes" id="UP000280507">
    <property type="component" value="Unassembled WGS sequence"/>
</dbReference>
<evidence type="ECO:0000259" key="2">
    <source>
        <dbReference type="PROSITE" id="PS50883"/>
    </source>
</evidence>
<dbReference type="Gene3D" id="3.20.20.450">
    <property type="entry name" value="EAL domain"/>
    <property type="match status" value="1"/>
</dbReference>
<dbReference type="EMBL" id="RIZG01000004">
    <property type="protein sequence ID" value="RNF51077.1"/>
    <property type="molecule type" value="Genomic_DNA"/>
</dbReference>
<feature type="transmembrane region" description="Helical" evidence="1">
    <location>
        <begin position="32"/>
        <end position="50"/>
    </location>
</feature>
<feature type="transmembrane region" description="Helical" evidence="1">
    <location>
        <begin position="177"/>
        <end position="199"/>
    </location>
</feature>
<feature type="domain" description="GGDEF" evidence="3">
    <location>
        <begin position="369"/>
        <end position="500"/>
    </location>
</feature>
<keyword evidence="1" id="KW-0812">Transmembrane</keyword>
<dbReference type="InterPro" id="IPR001633">
    <property type="entry name" value="EAL_dom"/>
</dbReference>
<protein>
    <submittedName>
        <fullName evidence="4">Phosphodiesterase</fullName>
    </submittedName>
</protein>
<evidence type="ECO:0000259" key="3">
    <source>
        <dbReference type="PROSITE" id="PS50887"/>
    </source>
</evidence>
<evidence type="ECO:0000256" key="1">
    <source>
        <dbReference type="SAM" id="Phobius"/>
    </source>
</evidence>
<dbReference type="GO" id="GO:0071111">
    <property type="term" value="F:cyclic-guanylate-specific phosphodiesterase activity"/>
    <property type="evidence" value="ECO:0007669"/>
    <property type="project" value="InterPro"/>
</dbReference>
<dbReference type="Pfam" id="PF00990">
    <property type="entry name" value="GGDEF"/>
    <property type="match status" value="1"/>
</dbReference>
<gene>
    <name evidence="4" type="ORF">EBI00_08945</name>
</gene>
<keyword evidence="1" id="KW-1133">Transmembrane helix</keyword>
<feature type="transmembrane region" description="Helical" evidence="1">
    <location>
        <begin position="81"/>
        <end position="100"/>
    </location>
</feature>
<dbReference type="PANTHER" id="PTHR33121:SF79">
    <property type="entry name" value="CYCLIC DI-GMP PHOSPHODIESTERASE PDED-RELATED"/>
    <property type="match status" value="1"/>
</dbReference>